<protein>
    <recommendedName>
        <fullName evidence="4">Secreted protein</fullName>
    </recommendedName>
</protein>
<dbReference type="EMBL" id="KN846988">
    <property type="protein sequence ID" value="KIW92783.1"/>
    <property type="molecule type" value="Genomic_DNA"/>
</dbReference>
<dbReference type="AlphaFoldDB" id="A0A0D2HHN9"/>
<gene>
    <name evidence="2" type="ORF">Z519_06632</name>
</gene>
<dbReference type="HOGENOM" id="CLU_2026469_0_0_1"/>
<dbReference type="GeneID" id="27699560"/>
<dbReference type="RefSeq" id="XP_016619452.1">
    <property type="nucleotide sequence ID" value="XM_016764370.1"/>
</dbReference>
<name>A0A0D2HHN9_CLAB1</name>
<dbReference type="VEuPathDB" id="FungiDB:Z519_06632"/>
<organism evidence="2 3">
    <name type="scientific">Cladophialophora bantiana (strain ATCC 10958 / CBS 173.52 / CDC B-1940 / NIH 8579)</name>
    <name type="common">Xylohypha bantiana</name>
    <dbReference type="NCBI Taxonomy" id="1442370"/>
    <lineage>
        <taxon>Eukaryota</taxon>
        <taxon>Fungi</taxon>
        <taxon>Dikarya</taxon>
        <taxon>Ascomycota</taxon>
        <taxon>Pezizomycotina</taxon>
        <taxon>Eurotiomycetes</taxon>
        <taxon>Chaetothyriomycetidae</taxon>
        <taxon>Chaetothyriales</taxon>
        <taxon>Herpotrichiellaceae</taxon>
        <taxon>Cladophialophora</taxon>
    </lineage>
</organism>
<accession>A0A0D2HHN9</accession>
<evidence type="ECO:0000313" key="3">
    <source>
        <dbReference type="Proteomes" id="UP000053789"/>
    </source>
</evidence>
<dbReference type="Proteomes" id="UP000053789">
    <property type="component" value="Unassembled WGS sequence"/>
</dbReference>
<feature type="signal peptide" evidence="1">
    <location>
        <begin position="1"/>
        <end position="19"/>
    </location>
</feature>
<keyword evidence="1" id="KW-0732">Signal</keyword>
<evidence type="ECO:0000256" key="1">
    <source>
        <dbReference type="SAM" id="SignalP"/>
    </source>
</evidence>
<proteinExistence type="predicted"/>
<evidence type="ECO:0000313" key="2">
    <source>
        <dbReference type="EMBL" id="KIW92783.1"/>
    </source>
</evidence>
<feature type="chain" id="PRO_5002259605" description="Secreted protein" evidence="1">
    <location>
        <begin position="20"/>
        <end position="122"/>
    </location>
</feature>
<evidence type="ECO:0008006" key="4">
    <source>
        <dbReference type="Google" id="ProtNLM"/>
    </source>
</evidence>
<keyword evidence="3" id="KW-1185">Reference proteome</keyword>
<reference evidence="2" key="1">
    <citation type="submission" date="2015-01" db="EMBL/GenBank/DDBJ databases">
        <title>The Genome Sequence of Cladophialophora bantiana CBS 173.52.</title>
        <authorList>
            <consortium name="The Broad Institute Genomics Platform"/>
            <person name="Cuomo C."/>
            <person name="de Hoog S."/>
            <person name="Gorbushina A."/>
            <person name="Stielow B."/>
            <person name="Teixiera M."/>
            <person name="Abouelleil A."/>
            <person name="Chapman S.B."/>
            <person name="Priest M."/>
            <person name="Young S.K."/>
            <person name="Wortman J."/>
            <person name="Nusbaum C."/>
            <person name="Birren B."/>
        </authorList>
    </citation>
    <scope>NUCLEOTIDE SEQUENCE [LARGE SCALE GENOMIC DNA]</scope>
    <source>
        <strain evidence="2">CBS 173.52</strain>
    </source>
</reference>
<sequence>MTVIITVAIAVTVTVTALGKGEVPAPHRSVRDHIRRTRLLFCTTRTPREHVCGSRSPNLKFKFNFNSNDVKRSRWRKMPGPYLPTKIAIIQFPQQDADSTLGFEHRRCAATPRRAPQMQLMN</sequence>